<organism evidence="1 2">
    <name type="scientific">Hibiscus sabdariffa</name>
    <name type="common">roselle</name>
    <dbReference type="NCBI Taxonomy" id="183260"/>
    <lineage>
        <taxon>Eukaryota</taxon>
        <taxon>Viridiplantae</taxon>
        <taxon>Streptophyta</taxon>
        <taxon>Embryophyta</taxon>
        <taxon>Tracheophyta</taxon>
        <taxon>Spermatophyta</taxon>
        <taxon>Magnoliopsida</taxon>
        <taxon>eudicotyledons</taxon>
        <taxon>Gunneridae</taxon>
        <taxon>Pentapetalae</taxon>
        <taxon>rosids</taxon>
        <taxon>malvids</taxon>
        <taxon>Malvales</taxon>
        <taxon>Malvaceae</taxon>
        <taxon>Malvoideae</taxon>
        <taxon>Hibiscus</taxon>
    </lineage>
</organism>
<proteinExistence type="predicted"/>
<accession>A0ABR2RZX5</accession>
<gene>
    <name evidence="1" type="ORF">V6N11_001222</name>
</gene>
<name>A0ABR2RZX5_9ROSI</name>
<dbReference type="Proteomes" id="UP001396334">
    <property type="component" value="Unassembled WGS sequence"/>
</dbReference>
<reference evidence="1 2" key="1">
    <citation type="journal article" date="2024" name="G3 (Bethesda)">
        <title>Genome assembly of Hibiscus sabdariffa L. provides insights into metabolisms of medicinal natural products.</title>
        <authorList>
            <person name="Kim T."/>
        </authorList>
    </citation>
    <scope>NUCLEOTIDE SEQUENCE [LARGE SCALE GENOMIC DNA]</scope>
    <source>
        <strain evidence="1">TK-2024</strain>
        <tissue evidence="1">Old leaves</tissue>
    </source>
</reference>
<sequence length="86" mass="10027">MCNNLHYLRNLPCLPSPMVPMMQSLLLVQLLRHAWMECKKNMYGIDPLYEHQPHFSDNLVWIGAMSGDKACSFPGNILHPRWSWCV</sequence>
<keyword evidence="2" id="KW-1185">Reference proteome</keyword>
<dbReference type="EMBL" id="JBBPBN010000019">
    <property type="protein sequence ID" value="KAK9018244.1"/>
    <property type="molecule type" value="Genomic_DNA"/>
</dbReference>
<evidence type="ECO:0000313" key="2">
    <source>
        <dbReference type="Proteomes" id="UP001396334"/>
    </source>
</evidence>
<protein>
    <submittedName>
        <fullName evidence="1">Uncharacterized protein</fullName>
    </submittedName>
</protein>
<comment type="caution">
    <text evidence="1">The sequence shown here is derived from an EMBL/GenBank/DDBJ whole genome shotgun (WGS) entry which is preliminary data.</text>
</comment>
<evidence type="ECO:0000313" key="1">
    <source>
        <dbReference type="EMBL" id="KAK9018244.1"/>
    </source>
</evidence>